<dbReference type="Pfam" id="PF00025">
    <property type="entry name" value="Arf"/>
    <property type="match status" value="1"/>
</dbReference>
<dbReference type="Gene3D" id="3.40.50.300">
    <property type="entry name" value="P-loop containing nucleotide triphosphate hydrolases"/>
    <property type="match status" value="1"/>
</dbReference>
<comment type="similarity">
    <text evidence="2 14">Belongs to the small GTPase superfamily. Arf family.</text>
</comment>
<evidence type="ECO:0000256" key="5">
    <source>
        <dbReference type="ARBA" id="ARBA00022741"/>
    </source>
</evidence>
<evidence type="ECO:0000256" key="6">
    <source>
        <dbReference type="ARBA" id="ARBA00022892"/>
    </source>
</evidence>
<dbReference type="SUPFAM" id="SSF52540">
    <property type="entry name" value="P-loop containing nucleoside triphosphate hydrolases"/>
    <property type="match status" value="1"/>
</dbReference>
<accession>A0AAE1URJ7</accession>
<sequence>MGSSLSSMFQPLFGYKKFRIHIFGLDGVGKTTILYQLKLNQLVTTISTLGFNVEEINYKNIILNFWDVGTRGTMKALRRHYFQHTQGIVFVIDSCDSESLTEAKEELNHLLWEDDLKNAVLLIYANKQDLPGAMSSAEITNKLDLQSLRNFNWYVQSTCALSGDGLYEGLNWLCEQLKNLNFKT</sequence>
<organism evidence="15 16">
    <name type="scientific">Anisodus tanguticus</name>
    <dbReference type="NCBI Taxonomy" id="243964"/>
    <lineage>
        <taxon>Eukaryota</taxon>
        <taxon>Viridiplantae</taxon>
        <taxon>Streptophyta</taxon>
        <taxon>Embryophyta</taxon>
        <taxon>Tracheophyta</taxon>
        <taxon>Spermatophyta</taxon>
        <taxon>Magnoliopsida</taxon>
        <taxon>eudicotyledons</taxon>
        <taxon>Gunneridae</taxon>
        <taxon>Pentapetalae</taxon>
        <taxon>asterids</taxon>
        <taxon>lamiids</taxon>
        <taxon>Solanales</taxon>
        <taxon>Solanaceae</taxon>
        <taxon>Solanoideae</taxon>
        <taxon>Hyoscyameae</taxon>
        <taxon>Anisodus</taxon>
    </lineage>
</organism>
<evidence type="ECO:0000256" key="3">
    <source>
        <dbReference type="ARBA" id="ARBA00022448"/>
    </source>
</evidence>
<keyword evidence="8" id="KW-0333">Golgi apparatus</keyword>
<feature type="binding site" evidence="12">
    <location>
        <begin position="24"/>
        <end position="31"/>
    </location>
    <ligand>
        <name>GTP</name>
        <dbReference type="ChEBI" id="CHEBI:37565"/>
    </ligand>
</feature>
<gene>
    <name evidence="15" type="ORF">RND71_043284</name>
</gene>
<protein>
    <recommendedName>
        <fullName evidence="11">ADP-ribosylation factor 1</fullName>
    </recommendedName>
</protein>
<evidence type="ECO:0000256" key="2">
    <source>
        <dbReference type="ARBA" id="ARBA00010290"/>
    </source>
</evidence>
<dbReference type="EMBL" id="JAVYJV010000041">
    <property type="protein sequence ID" value="KAK4337286.1"/>
    <property type="molecule type" value="Genomic_DNA"/>
</dbReference>
<dbReference type="PRINTS" id="PR00328">
    <property type="entry name" value="SAR1GTPBP"/>
</dbReference>
<keyword evidence="3" id="KW-0813">Transport</keyword>
<feature type="binding site" evidence="13">
    <location>
        <position position="31"/>
    </location>
    <ligand>
        <name>Mg(2+)</name>
        <dbReference type="ChEBI" id="CHEBI:18420"/>
    </ligand>
</feature>
<dbReference type="PANTHER" id="PTHR11711">
    <property type="entry name" value="ADP RIBOSYLATION FACTOR-RELATED"/>
    <property type="match status" value="1"/>
</dbReference>
<keyword evidence="5 12" id="KW-0547">Nucleotide-binding</keyword>
<feature type="binding site" evidence="12">
    <location>
        <begin position="126"/>
        <end position="129"/>
    </location>
    <ligand>
        <name>GTP</name>
        <dbReference type="ChEBI" id="CHEBI:37565"/>
    </ligand>
</feature>
<dbReference type="InterPro" id="IPR024156">
    <property type="entry name" value="Small_GTPase_ARF"/>
</dbReference>
<evidence type="ECO:0000256" key="10">
    <source>
        <dbReference type="ARBA" id="ARBA00023288"/>
    </source>
</evidence>
<dbReference type="GO" id="GO:0016192">
    <property type="term" value="P:vesicle-mediated transport"/>
    <property type="evidence" value="ECO:0007669"/>
    <property type="project" value="UniProtKB-KW"/>
</dbReference>
<dbReference type="GO" id="GO:0005525">
    <property type="term" value="F:GTP binding"/>
    <property type="evidence" value="ECO:0007669"/>
    <property type="project" value="UniProtKB-KW"/>
</dbReference>
<dbReference type="InterPro" id="IPR006689">
    <property type="entry name" value="Small_GTPase_ARF/SAR"/>
</dbReference>
<dbReference type="GO" id="GO:0003924">
    <property type="term" value="F:GTPase activity"/>
    <property type="evidence" value="ECO:0007669"/>
    <property type="project" value="InterPro"/>
</dbReference>
<dbReference type="GO" id="GO:0016004">
    <property type="term" value="F:phospholipase activator activity"/>
    <property type="evidence" value="ECO:0007669"/>
    <property type="project" value="UniProtKB-ARBA"/>
</dbReference>
<reference evidence="15" key="1">
    <citation type="submission" date="2023-12" db="EMBL/GenBank/DDBJ databases">
        <title>Genome assembly of Anisodus tanguticus.</title>
        <authorList>
            <person name="Wang Y.-J."/>
        </authorList>
    </citation>
    <scope>NUCLEOTIDE SEQUENCE</scope>
    <source>
        <strain evidence="15">KB-2021</strain>
        <tissue evidence="15">Leaf</tissue>
    </source>
</reference>
<keyword evidence="13" id="KW-0460">Magnesium</keyword>
<dbReference type="Proteomes" id="UP001291623">
    <property type="component" value="Unassembled WGS sequence"/>
</dbReference>
<dbReference type="InterPro" id="IPR027417">
    <property type="entry name" value="P-loop_NTPase"/>
</dbReference>
<evidence type="ECO:0000256" key="8">
    <source>
        <dbReference type="ARBA" id="ARBA00023034"/>
    </source>
</evidence>
<evidence type="ECO:0000256" key="14">
    <source>
        <dbReference type="RuleBase" id="RU003925"/>
    </source>
</evidence>
<keyword evidence="13" id="KW-0479">Metal-binding</keyword>
<dbReference type="GO" id="GO:0005794">
    <property type="term" value="C:Golgi apparatus"/>
    <property type="evidence" value="ECO:0007669"/>
    <property type="project" value="UniProtKB-SubCell"/>
</dbReference>
<evidence type="ECO:0000256" key="12">
    <source>
        <dbReference type="PIRSR" id="PIRSR606689-1"/>
    </source>
</evidence>
<dbReference type="NCBIfam" id="TIGR00231">
    <property type="entry name" value="small_GTP"/>
    <property type="match status" value="1"/>
</dbReference>
<keyword evidence="7" id="KW-0653">Protein transport</keyword>
<keyword evidence="9 12" id="KW-0342">GTP-binding</keyword>
<evidence type="ECO:0000313" key="15">
    <source>
        <dbReference type="EMBL" id="KAK4337286.1"/>
    </source>
</evidence>
<keyword evidence="4" id="KW-0519">Myristate</keyword>
<keyword evidence="10" id="KW-0449">Lipoprotein</keyword>
<evidence type="ECO:0000256" key="11">
    <source>
        <dbReference type="ARBA" id="ARBA00040200"/>
    </source>
</evidence>
<proteinExistence type="inferred from homology"/>
<dbReference type="FunFam" id="3.40.50.300:FF:003500">
    <property type="entry name" value="ADP-ribosylation factor 1"/>
    <property type="match status" value="1"/>
</dbReference>
<comment type="caution">
    <text evidence="15">The sequence shown here is derived from an EMBL/GenBank/DDBJ whole genome shotgun (WGS) entry which is preliminary data.</text>
</comment>
<keyword evidence="6" id="KW-0931">ER-Golgi transport</keyword>
<evidence type="ECO:0000256" key="1">
    <source>
        <dbReference type="ARBA" id="ARBA00004555"/>
    </source>
</evidence>
<dbReference type="InterPro" id="IPR005225">
    <property type="entry name" value="Small_GTP-bd"/>
</dbReference>
<name>A0AAE1URJ7_9SOLA</name>
<dbReference type="SMART" id="SM00177">
    <property type="entry name" value="ARF"/>
    <property type="match status" value="1"/>
</dbReference>
<evidence type="ECO:0000256" key="13">
    <source>
        <dbReference type="PIRSR" id="PIRSR606689-2"/>
    </source>
</evidence>
<evidence type="ECO:0000313" key="16">
    <source>
        <dbReference type="Proteomes" id="UP001291623"/>
    </source>
</evidence>
<dbReference type="SMART" id="SM00178">
    <property type="entry name" value="SAR"/>
    <property type="match status" value="1"/>
</dbReference>
<comment type="subcellular location">
    <subcellularLocation>
        <location evidence="1">Golgi apparatus</location>
    </subcellularLocation>
</comment>
<dbReference type="AlphaFoldDB" id="A0AAE1URJ7"/>
<evidence type="ECO:0000256" key="9">
    <source>
        <dbReference type="ARBA" id="ARBA00023134"/>
    </source>
</evidence>
<dbReference type="GO" id="GO:0015031">
    <property type="term" value="P:protein transport"/>
    <property type="evidence" value="ECO:0007669"/>
    <property type="project" value="UniProtKB-KW"/>
</dbReference>
<evidence type="ECO:0000256" key="7">
    <source>
        <dbReference type="ARBA" id="ARBA00022927"/>
    </source>
</evidence>
<dbReference type="GO" id="GO:0046872">
    <property type="term" value="F:metal ion binding"/>
    <property type="evidence" value="ECO:0007669"/>
    <property type="project" value="UniProtKB-KW"/>
</dbReference>
<dbReference type="PROSITE" id="PS51417">
    <property type="entry name" value="ARF"/>
    <property type="match status" value="1"/>
</dbReference>
<keyword evidence="16" id="KW-1185">Reference proteome</keyword>
<dbReference type="CDD" id="cd00878">
    <property type="entry name" value="Arf_Arl"/>
    <property type="match status" value="1"/>
</dbReference>
<evidence type="ECO:0000256" key="4">
    <source>
        <dbReference type="ARBA" id="ARBA00022707"/>
    </source>
</evidence>
<feature type="binding site" evidence="13">
    <location>
        <position position="48"/>
    </location>
    <ligand>
        <name>Mg(2+)</name>
        <dbReference type="ChEBI" id="CHEBI:18420"/>
    </ligand>
</feature>